<feature type="domain" description="Formamidopyrimidine-DNA glycosylase catalytic" evidence="27">
    <location>
        <begin position="1"/>
        <end position="218"/>
    </location>
</feature>
<dbReference type="AlphaFoldDB" id="A0AAV1FDH0"/>
<dbReference type="PROSITE" id="PS51068">
    <property type="entry name" value="FPG_CAT"/>
    <property type="match status" value="1"/>
</dbReference>
<comment type="subcellular location">
    <subcellularLocation>
        <location evidence="2">Chromosome</location>
    </subcellularLocation>
    <subcellularLocation>
        <location evidence="1">Nucleus</location>
    </subcellularLocation>
</comment>
<evidence type="ECO:0000259" key="25">
    <source>
        <dbReference type="PROSITE" id="PS50199"/>
    </source>
</evidence>
<feature type="compositionally biased region" description="Polar residues" evidence="24">
    <location>
        <begin position="449"/>
        <end position="480"/>
    </location>
</feature>
<dbReference type="PROSITE" id="PS51066">
    <property type="entry name" value="ZF_FPG_2"/>
    <property type="match status" value="1"/>
</dbReference>
<dbReference type="PROSITE" id="PS50199">
    <property type="entry name" value="ZF_RANBP2_2"/>
    <property type="match status" value="1"/>
</dbReference>
<evidence type="ECO:0000313" key="30">
    <source>
        <dbReference type="Proteomes" id="UP001178508"/>
    </source>
</evidence>
<evidence type="ECO:0000256" key="13">
    <source>
        <dbReference type="ARBA" id="ARBA00023204"/>
    </source>
</evidence>
<keyword evidence="8" id="KW-0227">DNA damage</keyword>
<evidence type="ECO:0000256" key="11">
    <source>
        <dbReference type="ARBA" id="ARBA00022833"/>
    </source>
</evidence>
<evidence type="ECO:0000256" key="5">
    <source>
        <dbReference type="ARBA" id="ARBA00022454"/>
    </source>
</evidence>
<dbReference type="PANTHER" id="PTHR22993">
    <property type="entry name" value="FORMAMIDOPYRIMIDINE-DNA GLYCOSYLASE"/>
    <property type="match status" value="1"/>
</dbReference>
<dbReference type="Pfam" id="PF01149">
    <property type="entry name" value="Fapy_DNA_glyco"/>
    <property type="match status" value="1"/>
</dbReference>
<evidence type="ECO:0000259" key="28">
    <source>
        <dbReference type="PROSITE" id="PS51999"/>
    </source>
</evidence>
<evidence type="ECO:0000256" key="1">
    <source>
        <dbReference type="ARBA" id="ARBA00004123"/>
    </source>
</evidence>
<gene>
    <name evidence="29" type="ORF">XNOV1_A035492</name>
</gene>
<dbReference type="InterPro" id="IPR012319">
    <property type="entry name" value="FPG_cat"/>
</dbReference>
<dbReference type="InterPro" id="IPR035937">
    <property type="entry name" value="FPG_N"/>
</dbReference>
<evidence type="ECO:0000256" key="18">
    <source>
        <dbReference type="ARBA" id="ARBA00044632"/>
    </source>
</evidence>
<dbReference type="GO" id="GO:0005654">
    <property type="term" value="C:nucleoplasm"/>
    <property type="evidence" value="ECO:0007669"/>
    <property type="project" value="UniProtKB-ARBA"/>
</dbReference>
<proteinExistence type="inferred from homology"/>
<comment type="similarity">
    <text evidence="3">Belongs to the FPG family.</text>
</comment>
<dbReference type="EMBL" id="OY660869">
    <property type="protein sequence ID" value="CAJ1059065.1"/>
    <property type="molecule type" value="Genomic_DNA"/>
</dbReference>
<dbReference type="CDD" id="cd08969">
    <property type="entry name" value="MeNeil3_N"/>
    <property type="match status" value="1"/>
</dbReference>
<dbReference type="SUPFAM" id="SSF90209">
    <property type="entry name" value="Ran binding protein zinc finger-like"/>
    <property type="match status" value="1"/>
</dbReference>
<evidence type="ECO:0000256" key="12">
    <source>
        <dbReference type="ARBA" id="ARBA00023125"/>
    </source>
</evidence>
<dbReference type="InterPro" id="IPR010666">
    <property type="entry name" value="Znf_GRF"/>
</dbReference>
<keyword evidence="15" id="KW-0539">Nucleus</keyword>
<feature type="domain" description="GRF-type" evidence="28">
    <location>
        <begin position="484"/>
        <end position="527"/>
    </location>
</feature>
<keyword evidence="7" id="KW-0677">Repeat</keyword>
<dbReference type="GO" id="GO:0008270">
    <property type="term" value="F:zinc ion binding"/>
    <property type="evidence" value="ECO:0007669"/>
    <property type="project" value="UniProtKB-KW"/>
</dbReference>
<keyword evidence="13" id="KW-0234">DNA repair</keyword>
<evidence type="ECO:0000256" key="8">
    <source>
        <dbReference type="ARBA" id="ARBA00022763"/>
    </source>
</evidence>
<dbReference type="Pfam" id="PF00641">
    <property type="entry name" value="Zn_ribbon_RanBP"/>
    <property type="match status" value="1"/>
</dbReference>
<accession>A0AAV1FDH0</accession>
<evidence type="ECO:0000256" key="7">
    <source>
        <dbReference type="ARBA" id="ARBA00022737"/>
    </source>
</evidence>
<dbReference type="Pfam" id="PF06831">
    <property type="entry name" value="H2TH"/>
    <property type="match status" value="1"/>
</dbReference>
<dbReference type="PROSITE" id="PS01358">
    <property type="entry name" value="ZF_RANBP2_1"/>
    <property type="match status" value="1"/>
</dbReference>
<dbReference type="PANTHER" id="PTHR22993:SF10">
    <property type="entry name" value="ENDONUCLEASE 8-LIKE 3"/>
    <property type="match status" value="1"/>
</dbReference>
<dbReference type="InterPro" id="IPR000214">
    <property type="entry name" value="Znf_DNA_glyclase/AP_lyase"/>
</dbReference>
<feature type="region of interest" description="Disordered" evidence="24">
    <location>
        <begin position="414"/>
        <end position="484"/>
    </location>
</feature>
<evidence type="ECO:0000256" key="9">
    <source>
        <dbReference type="ARBA" id="ARBA00022771"/>
    </source>
</evidence>
<evidence type="ECO:0000256" key="17">
    <source>
        <dbReference type="ARBA" id="ARBA00023295"/>
    </source>
</evidence>
<protein>
    <recommendedName>
        <fullName evidence="19">Endonuclease 8-like 3</fullName>
        <ecNumber evidence="4">4.2.99.18</ecNumber>
    </recommendedName>
    <alternativeName>
        <fullName evidence="20">DNA glycosylase/AP lyase Neil3</fullName>
    </alternativeName>
    <alternativeName>
        <fullName evidence="22">Endonuclease VIII-like 3</fullName>
    </alternativeName>
    <alternativeName>
        <fullName evidence="21">Nei-like protein 3</fullName>
    </alternativeName>
</protein>
<evidence type="ECO:0000256" key="2">
    <source>
        <dbReference type="ARBA" id="ARBA00004286"/>
    </source>
</evidence>
<evidence type="ECO:0000313" key="29">
    <source>
        <dbReference type="EMBL" id="CAJ1059065.1"/>
    </source>
</evidence>
<evidence type="ECO:0000256" key="3">
    <source>
        <dbReference type="ARBA" id="ARBA00009409"/>
    </source>
</evidence>
<dbReference type="InterPro" id="IPR036443">
    <property type="entry name" value="Znf_RanBP2_sf"/>
</dbReference>
<keyword evidence="11" id="KW-0862">Zinc</keyword>
<dbReference type="Gene3D" id="3.20.190.10">
    <property type="entry name" value="MutM-like, N-terminal"/>
    <property type="match status" value="1"/>
</dbReference>
<dbReference type="InterPro" id="IPR015886">
    <property type="entry name" value="H2TH_FPG"/>
</dbReference>
<dbReference type="SUPFAM" id="SSF81624">
    <property type="entry name" value="N-terminal domain of MutM-like DNA repair proteins"/>
    <property type="match status" value="1"/>
</dbReference>
<dbReference type="GO" id="GO:0003684">
    <property type="term" value="F:damaged DNA binding"/>
    <property type="evidence" value="ECO:0007669"/>
    <property type="project" value="InterPro"/>
</dbReference>
<evidence type="ECO:0000256" key="4">
    <source>
        <dbReference type="ARBA" id="ARBA00012720"/>
    </source>
</evidence>
<feature type="domain" description="FPG-type" evidence="26">
    <location>
        <begin position="226"/>
        <end position="260"/>
    </location>
</feature>
<dbReference type="Pfam" id="PF06839">
    <property type="entry name" value="Zn_ribbon_GRF"/>
    <property type="match status" value="2"/>
</dbReference>
<evidence type="ECO:0000256" key="21">
    <source>
        <dbReference type="ARBA" id="ARBA00082922"/>
    </source>
</evidence>
<feature type="compositionally biased region" description="Polar residues" evidence="24">
    <location>
        <begin position="430"/>
        <end position="439"/>
    </location>
</feature>
<dbReference type="PROSITE" id="PS51999">
    <property type="entry name" value="ZF_GRF"/>
    <property type="match status" value="2"/>
</dbReference>
<dbReference type="EC" id="4.2.99.18" evidence="4"/>
<organism evidence="29 30">
    <name type="scientific">Xyrichtys novacula</name>
    <name type="common">Pearly razorfish</name>
    <name type="synonym">Hemipteronotus novacula</name>
    <dbReference type="NCBI Taxonomy" id="13765"/>
    <lineage>
        <taxon>Eukaryota</taxon>
        <taxon>Metazoa</taxon>
        <taxon>Chordata</taxon>
        <taxon>Craniata</taxon>
        <taxon>Vertebrata</taxon>
        <taxon>Euteleostomi</taxon>
        <taxon>Actinopterygii</taxon>
        <taxon>Neopterygii</taxon>
        <taxon>Teleostei</taxon>
        <taxon>Neoteleostei</taxon>
        <taxon>Acanthomorphata</taxon>
        <taxon>Eupercaria</taxon>
        <taxon>Labriformes</taxon>
        <taxon>Labridae</taxon>
        <taxon>Xyrichtys</taxon>
    </lineage>
</organism>
<feature type="domain" description="GRF-type" evidence="28">
    <location>
        <begin position="531"/>
        <end position="573"/>
    </location>
</feature>
<evidence type="ECO:0000256" key="22">
    <source>
        <dbReference type="ARBA" id="ARBA00083341"/>
    </source>
</evidence>
<keyword evidence="5" id="KW-0158">Chromosome</keyword>
<feature type="domain" description="RanBP2-type" evidence="25">
    <location>
        <begin position="294"/>
        <end position="323"/>
    </location>
</feature>
<keyword evidence="14" id="KW-0456">Lyase</keyword>
<keyword evidence="17" id="KW-0326">Glycosidase</keyword>
<sequence length="582" mass="65030">MVEGPGCTLNGEKVRAKVQKGQKLKEMRGSLITSTKNSQQGDALQRFSGCQYTGVETLGKEFFMYFGSKALRVHFGMNGSMRINPVVRKERTGSLPVLELHLTNDIVCFYDSTVEIRLTEDCEQRVKAMECLDVCSPKFSFPRSEEAVRSQRGRMLCDVLLDQAVMPGVGNIIKNEALFDSGLHPAVKVHQLRDEQIHHLVKMTRDFTLLFYKCRKSGSPLYKHYKVYKRPQCGQCSDVITVCRLGDNGRMTYFCGRCQRADPSGVDISKLPVRNSLIGWAYGDRTNDSVAKKEEEDWACQLCTLINQPAAKACEACLTPRPEACKDDISAEASPSIPDLIKYPCIAFTKPQEELKVNVRSALGTTTLVFSDMSKKPKPVNSPLSPAGSHLNSLATERGLYKYNFCQGTTSPNYASGGWQKQSAERTNRESLASYSQPSKKMRIDHSPFPSNNAQNGTPNSRTSKTQVTSRSPTISSGPSTPCCVSHRRPTVLRTVQKDGDNKGRQFYSCSLPRETKCDFFEWADLHFPFCHHGKRCLMRTVLKLGPNNGRNFYTCSFQKGKQCEFFQWAENGPGIAILPGC</sequence>
<evidence type="ECO:0000256" key="6">
    <source>
        <dbReference type="ARBA" id="ARBA00022723"/>
    </source>
</evidence>
<keyword evidence="6" id="KW-0479">Metal-binding</keyword>
<keyword evidence="10" id="KW-0378">Hydrolase</keyword>
<name>A0AAV1FDH0_XYRNO</name>
<evidence type="ECO:0000256" key="15">
    <source>
        <dbReference type="ARBA" id="ARBA00023242"/>
    </source>
</evidence>
<evidence type="ECO:0000256" key="23">
    <source>
        <dbReference type="PROSITE-ProRule" id="PRU00322"/>
    </source>
</evidence>
<dbReference type="GO" id="GO:0019104">
    <property type="term" value="F:DNA N-glycosylase activity"/>
    <property type="evidence" value="ECO:0007669"/>
    <property type="project" value="InterPro"/>
</dbReference>
<dbReference type="GO" id="GO:0005694">
    <property type="term" value="C:chromosome"/>
    <property type="evidence" value="ECO:0007669"/>
    <property type="project" value="UniProtKB-SubCell"/>
</dbReference>
<dbReference type="SUPFAM" id="SSF46946">
    <property type="entry name" value="S13-like H2TH domain"/>
    <property type="match status" value="1"/>
</dbReference>
<evidence type="ECO:0000256" key="24">
    <source>
        <dbReference type="SAM" id="MobiDB-lite"/>
    </source>
</evidence>
<evidence type="ECO:0000259" key="27">
    <source>
        <dbReference type="PROSITE" id="PS51068"/>
    </source>
</evidence>
<keyword evidence="29" id="KW-0540">Nuclease</keyword>
<dbReference type="GO" id="GO:0006284">
    <property type="term" value="P:base-excision repair"/>
    <property type="evidence" value="ECO:0007669"/>
    <property type="project" value="InterPro"/>
</dbReference>
<dbReference type="InterPro" id="IPR015887">
    <property type="entry name" value="DNA_glyclase_Znf_dom_DNA_BS"/>
</dbReference>
<keyword evidence="29" id="KW-0255">Endonuclease</keyword>
<dbReference type="Proteomes" id="UP001178508">
    <property type="component" value="Chromosome 6"/>
</dbReference>
<dbReference type="GO" id="GO:0140078">
    <property type="term" value="F:class I DNA-(apurinic or apyrimidinic site) endonuclease activity"/>
    <property type="evidence" value="ECO:0007669"/>
    <property type="project" value="UniProtKB-EC"/>
</dbReference>
<evidence type="ECO:0000256" key="20">
    <source>
        <dbReference type="ARBA" id="ARBA00081871"/>
    </source>
</evidence>
<dbReference type="Gene3D" id="2.30.30.380">
    <property type="entry name" value="Zn-finger domain of Sec23/24"/>
    <property type="match status" value="1"/>
</dbReference>
<dbReference type="Gene3D" id="1.10.8.50">
    <property type="match status" value="1"/>
</dbReference>
<evidence type="ECO:0000259" key="26">
    <source>
        <dbReference type="PROSITE" id="PS51066"/>
    </source>
</evidence>
<dbReference type="InterPro" id="IPR001876">
    <property type="entry name" value="Znf_RanBP2"/>
</dbReference>
<dbReference type="InterPro" id="IPR010979">
    <property type="entry name" value="Ribosomal_uS13-like_H2TH"/>
</dbReference>
<dbReference type="SMART" id="SM01232">
    <property type="entry name" value="H2TH"/>
    <property type="match status" value="1"/>
</dbReference>
<reference evidence="29" key="1">
    <citation type="submission" date="2023-08" db="EMBL/GenBank/DDBJ databases">
        <authorList>
            <person name="Alioto T."/>
            <person name="Alioto T."/>
            <person name="Gomez Garrido J."/>
        </authorList>
    </citation>
    <scope>NUCLEOTIDE SEQUENCE</scope>
</reference>
<comment type="catalytic activity">
    <reaction evidence="18">
        <text>2'-deoxyribonucleotide-(2'-deoxyribose 5'-phosphate)-2'-deoxyribonucleotide-DNA = a 3'-end 2'-deoxyribonucleotide-(2,3-dehydro-2,3-deoxyribose 5'-phosphate)-DNA + a 5'-end 5'-phospho-2'-deoxyribonucleoside-DNA + H(+)</text>
        <dbReference type="Rhea" id="RHEA:66592"/>
        <dbReference type="Rhea" id="RHEA-COMP:13180"/>
        <dbReference type="Rhea" id="RHEA-COMP:16897"/>
        <dbReference type="Rhea" id="RHEA-COMP:17067"/>
        <dbReference type="ChEBI" id="CHEBI:15378"/>
        <dbReference type="ChEBI" id="CHEBI:136412"/>
        <dbReference type="ChEBI" id="CHEBI:157695"/>
        <dbReference type="ChEBI" id="CHEBI:167181"/>
        <dbReference type="EC" id="4.2.99.18"/>
    </reaction>
</comment>
<evidence type="ECO:0000256" key="10">
    <source>
        <dbReference type="ARBA" id="ARBA00022801"/>
    </source>
</evidence>
<keyword evidence="12" id="KW-0238">DNA-binding</keyword>
<evidence type="ECO:0000256" key="14">
    <source>
        <dbReference type="ARBA" id="ARBA00023239"/>
    </source>
</evidence>
<evidence type="ECO:0000256" key="16">
    <source>
        <dbReference type="ARBA" id="ARBA00023268"/>
    </source>
</evidence>
<dbReference type="PROSITE" id="PS01242">
    <property type="entry name" value="ZF_FPG_1"/>
    <property type="match status" value="1"/>
</dbReference>
<keyword evidence="30" id="KW-1185">Reference proteome</keyword>
<keyword evidence="9 23" id="KW-0863">Zinc-finger</keyword>
<evidence type="ECO:0000256" key="19">
    <source>
        <dbReference type="ARBA" id="ARBA00073168"/>
    </source>
</evidence>
<dbReference type="SMART" id="SM00547">
    <property type="entry name" value="ZnF_RBZ"/>
    <property type="match status" value="1"/>
</dbReference>
<keyword evidence="16" id="KW-0511">Multifunctional enzyme</keyword>
<dbReference type="FunFam" id="1.10.8.50:FF:000008">
    <property type="entry name" value="Nei-like DNA glycosylase 3"/>
    <property type="match status" value="1"/>
</dbReference>